<organism evidence="1 2">
    <name type="scientific">Dyadobacter linearis</name>
    <dbReference type="NCBI Taxonomy" id="2823330"/>
    <lineage>
        <taxon>Bacteria</taxon>
        <taxon>Pseudomonadati</taxon>
        <taxon>Bacteroidota</taxon>
        <taxon>Cytophagia</taxon>
        <taxon>Cytophagales</taxon>
        <taxon>Spirosomataceae</taxon>
        <taxon>Dyadobacter</taxon>
    </lineage>
</organism>
<proteinExistence type="predicted"/>
<dbReference type="RefSeq" id="WP_215231796.1">
    <property type="nucleotide sequence ID" value="NZ_CAJRAU010000001.1"/>
</dbReference>
<gene>
    <name evidence="1" type="ORF">DYBT9623_00359</name>
</gene>
<protein>
    <recommendedName>
        <fullName evidence="3">Four helix bundle protein</fullName>
    </recommendedName>
</protein>
<evidence type="ECO:0008006" key="3">
    <source>
        <dbReference type="Google" id="ProtNLM"/>
    </source>
</evidence>
<sequence length="78" mass="9434">MIYLPRIAFSIVTKRNNYLYIYNFNDTLVNEFELRMRLAALRQYLRDSQDSMTPHQIDEVLDLIAKLLQVLNELDKRR</sequence>
<accession>A0ABM8UJQ3</accession>
<dbReference type="Proteomes" id="UP000679725">
    <property type="component" value="Unassembled WGS sequence"/>
</dbReference>
<dbReference type="EMBL" id="CAJRAU010000001">
    <property type="protein sequence ID" value="CAG5067638.1"/>
    <property type="molecule type" value="Genomic_DNA"/>
</dbReference>
<keyword evidence="2" id="KW-1185">Reference proteome</keyword>
<name>A0ABM8UJQ3_9BACT</name>
<reference evidence="1 2" key="1">
    <citation type="submission" date="2021-04" db="EMBL/GenBank/DDBJ databases">
        <authorList>
            <person name="Rodrigo-Torres L."/>
            <person name="Arahal R. D."/>
            <person name="Lucena T."/>
        </authorList>
    </citation>
    <scope>NUCLEOTIDE SEQUENCE [LARGE SCALE GENOMIC DNA]</scope>
    <source>
        <strain evidence="1 2">CECT 9623</strain>
    </source>
</reference>
<evidence type="ECO:0000313" key="2">
    <source>
        <dbReference type="Proteomes" id="UP000679725"/>
    </source>
</evidence>
<evidence type="ECO:0000313" key="1">
    <source>
        <dbReference type="EMBL" id="CAG5067638.1"/>
    </source>
</evidence>
<comment type="caution">
    <text evidence="1">The sequence shown here is derived from an EMBL/GenBank/DDBJ whole genome shotgun (WGS) entry which is preliminary data.</text>
</comment>